<dbReference type="PROSITE" id="PS50977">
    <property type="entry name" value="HTH_TETR_2"/>
    <property type="match status" value="1"/>
</dbReference>
<protein>
    <submittedName>
        <fullName evidence="6">TetR/AcrR family transcriptional regulator</fullName>
    </submittedName>
</protein>
<dbReference type="Pfam" id="PF00440">
    <property type="entry name" value="TetR_N"/>
    <property type="match status" value="1"/>
</dbReference>
<reference evidence="6 7" key="1">
    <citation type="submission" date="2017-08" db="EMBL/GenBank/DDBJ databases">
        <title>Infants hospitalized years apart are colonized by the same room-sourced microbial strains.</title>
        <authorList>
            <person name="Brooks B."/>
            <person name="Olm M.R."/>
            <person name="Firek B.A."/>
            <person name="Baker R."/>
            <person name="Thomas B.C."/>
            <person name="Morowitz M.J."/>
            <person name="Banfield J.F."/>
        </authorList>
    </citation>
    <scope>NUCLEOTIDE SEQUENCE [LARGE SCALE GENOMIC DNA]</scope>
    <source>
        <strain evidence="6">S2_005_002_R2_33</strain>
    </source>
</reference>
<gene>
    <name evidence="6" type="ORF">DI555_17690</name>
</gene>
<dbReference type="InterPro" id="IPR050109">
    <property type="entry name" value="HTH-type_TetR-like_transc_reg"/>
</dbReference>
<dbReference type="Gene3D" id="1.10.357.10">
    <property type="entry name" value="Tetracycline Repressor, domain 2"/>
    <property type="match status" value="1"/>
</dbReference>
<keyword evidence="1" id="KW-0805">Transcription regulation</keyword>
<proteinExistence type="predicted"/>
<dbReference type="EMBL" id="QFPX01000018">
    <property type="protein sequence ID" value="PZQ53160.1"/>
    <property type="molecule type" value="Genomic_DNA"/>
</dbReference>
<organism evidence="6 7">
    <name type="scientific">Novosphingobium pentaromativorans</name>
    <dbReference type="NCBI Taxonomy" id="205844"/>
    <lineage>
        <taxon>Bacteria</taxon>
        <taxon>Pseudomonadati</taxon>
        <taxon>Pseudomonadota</taxon>
        <taxon>Alphaproteobacteria</taxon>
        <taxon>Sphingomonadales</taxon>
        <taxon>Sphingomonadaceae</taxon>
        <taxon>Novosphingobium</taxon>
    </lineage>
</organism>
<evidence type="ECO:0000256" key="3">
    <source>
        <dbReference type="ARBA" id="ARBA00023163"/>
    </source>
</evidence>
<evidence type="ECO:0000256" key="2">
    <source>
        <dbReference type="ARBA" id="ARBA00023125"/>
    </source>
</evidence>
<sequence>MTDAALPIDIEDDLARVGVTPALQSRSRTLRDRLIGEALAIARKQPFDDVSIIDICAAAGCSTGAFYSRFPDKITLFKAVMVFAAAESGPLLESIVREAPFGEIVPRLVAAQVERYLRHAMFFRSAFKVSLDSEQAWEPFRRNAHNLAGAYIERVLAVPGVDPDDLRIDRIRFAFQVMYGVLNNTLSNRPGPFVLESDEFPALLEEAMMATMDLPPPREIF</sequence>
<evidence type="ECO:0000256" key="1">
    <source>
        <dbReference type="ARBA" id="ARBA00023015"/>
    </source>
</evidence>
<name>A0A2W5QNR6_9SPHN</name>
<evidence type="ECO:0000313" key="6">
    <source>
        <dbReference type="EMBL" id="PZQ53160.1"/>
    </source>
</evidence>
<feature type="DNA-binding region" description="H-T-H motif" evidence="4">
    <location>
        <begin position="51"/>
        <end position="70"/>
    </location>
</feature>
<accession>A0A2W5QNR6</accession>
<dbReference type="GO" id="GO:0003700">
    <property type="term" value="F:DNA-binding transcription factor activity"/>
    <property type="evidence" value="ECO:0007669"/>
    <property type="project" value="TreeGrafter"/>
</dbReference>
<keyword evidence="2 4" id="KW-0238">DNA-binding</keyword>
<dbReference type="SUPFAM" id="SSF46689">
    <property type="entry name" value="Homeodomain-like"/>
    <property type="match status" value="1"/>
</dbReference>
<feature type="domain" description="HTH tetR-type" evidence="5">
    <location>
        <begin position="28"/>
        <end position="88"/>
    </location>
</feature>
<dbReference type="AlphaFoldDB" id="A0A2W5QNR6"/>
<evidence type="ECO:0000256" key="4">
    <source>
        <dbReference type="PROSITE-ProRule" id="PRU00335"/>
    </source>
</evidence>
<dbReference type="Proteomes" id="UP000249082">
    <property type="component" value="Unassembled WGS sequence"/>
</dbReference>
<dbReference type="InterPro" id="IPR001647">
    <property type="entry name" value="HTH_TetR"/>
</dbReference>
<dbReference type="InterPro" id="IPR009057">
    <property type="entry name" value="Homeodomain-like_sf"/>
</dbReference>
<keyword evidence="3" id="KW-0804">Transcription</keyword>
<dbReference type="PANTHER" id="PTHR30055:SF234">
    <property type="entry name" value="HTH-TYPE TRANSCRIPTIONAL REGULATOR BETI"/>
    <property type="match status" value="1"/>
</dbReference>
<comment type="caution">
    <text evidence="6">The sequence shown here is derived from an EMBL/GenBank/DDBJ whole genome shotgun (WGS) entry which is preliminary data.</text>
</comment>
<evidence type="ECO:0000313" key="7">
    <source>
        <dbReference type="Proteomes" id="UP000249082"/>
    </source>
</evidence>
<dbReference type="PANTHER" id="PTHR30055">
    <property type="entry name" value="HTH-TYPE TRANSCRIPTIONAL REGULATOR RUTR"/>
    <property type="match status" value="1"/>
</dbReference>
<evidence type="ECO:0000259" key="5">
    <source>
        <dbReference type="PROSITE" id="PS50977"/>
    </source>
</evidence>
<dbReference type="GO" id="GO:0000976">
    <property type="term" value="F:transcription cis-regulatory region binding"/>
    <property type="evidence" value="ECO:0007669"/>
    <property type="project" value="TreeGrafter"/>
</dbReference>